<evidence type="ECO:0000256" key="2">
    <source>
        <dbReference type="ARBA" id="ARBA00023125"/>
    </source>
</evidence>
<dbReference type="InterPro" id="IPR050204">
    <property type="entry name" value="AraC_XylS_family_regulators"/>
</dbReference>
<dbReference type="PROSITE" id="PS01124">
    <property type="entry name" value="HTH_ARAC_FAMILY_2"/>
    <property type="match status" value="1"/>
</dbReference>
<dbReference type="OrthoDB" id="9783876at2"/>
<dbReference type="InterPro" id="IPR032783">
    <property type="entry name" value="AraC_lig"/>
</dbReference>
<dbReference type="Gene3D" id="1.10.10.60">
    <property type="entry name" value="Homeodomain-like"/>
    <property type="match status" value="2"/>
</dbReference>
<dbReference type="EMBL" id="OANT01000006">
    <property type="protein sequence ID" value="SNX45847.1"/>
    <property type="molecule type" value="Genomic_DNA"/>
</dbReference>
<accession>A0A240EAW1</accession>
<dbReference type="InterPro" id="IPR020449">
    <property type="entry name" value="Tscrpt_reg_AraC-type_HTH"/>
</dbReference>
<proteinExistence type="predicted"/>
<evidence type="ECO:0000259" key="4">
    <source>
        <dbReference type="PROSITE" id="PS01124"/>
    </source>
</evidence>
<dbReference type="PANTHER" id="PTHR46796:SF7">
    <property type="entry name" value="ARAC FAMILY TRANSCRIPTIONAL REGULATOR"/>
    <property type="match status" value="1"/>
</dbReference>
<dbReference type="SUPFAM" id="SSF46689">
    <property type="entry name" value="Homeodomain-like"/>
    <property type="match status" value="2"/>
</dbReference>
<evidence type="ECO:0000313" key="5">
    <source>
        <dbReference type="EMBL" id="SNX45847.1"/>
    </source>
</evidence>
<dbReference type="SMART" id="SM00342">
    <property type="entry name" value="HTH_ARAC"/>
    <property type="match status" value="1"/>
</dbReference>
<sequence>MDALSKIFDDIHLSRVEYFYLQPRGNWQFQMAEQDKCMIYILLVGSAHLCVHTDQCVELEIGDIIIIPTGKAHFFSATSCQTLNPDSPELSHLFSGHRHDVLHVGEENQRTRNLLLCIRCHMDSIMARPLMQALPKLMRIHNAMGTGAPPWLQVGLSFFALETERIRPGRDTLIDRLVGILLIEGVRDYIEQLNDDQSNWLSALTHPELSNALAAIHGEPEKSWTVADLAQVSCMSRSKFAETFSVIMGEPPLAYLAQHRLRLASRYLRESALHIHQIAERVGYSSETAFSQAFKRQFSFSPTQYRQQHLDQQ</sequence>
<dbReference type="PROSITE" id="PS00041">
    <property type="entry name" value="HTH_ARAC_FAMILY_1"/>
    <property type="match status" value="1"/>
</dbReference>
<dbReference type="GO" id="GO:0043565">
    <property type="term" value="F:sequence-specific DNA binding"/>
    <property type="evidence" value="ECO:0007669"/>
    <property type="project" value="InterPro"/>
</dbReference>
<dbReference type="GO" id="GO:0003700">
    <property type="term" value="F:DNA-binding transcription factor activity"/>
    <property type="evidence" value="ECO:0007669"/>
    <property type="project" value="InterPro"/>
</dbReference>
<dbReference type="Pfam" id="PF12852">
    <property type="entry name" value="Cupin_6"/>
    <property type="match status" value="1"/>
</dbReference>
<gene>
    <name evidence="5" type="ORF">SAMN05421731_10682</name>
</gene>
<reference evidence="6" key="1">
    <citation type="submission" date="2016-09" db="EMBL/GenBank/DDBJ databases">
        <authorList>
            <person name="Varghese N."/>
            <person name="Submissions S."/>
        </authorList>
    </citation>
    <scope>NUCLEOTIDE SEQUENCE [LARGE SCALE GENOMIC DNA]</scope>
    <source>
        <strain evidence="6">ANC 4466</strain>
    </source>
</reference>
<keyword evidence="2 5" id="KW-0238">DNA-binding</keyword>
<evidence type="ECO:0000313" key="6">
    <source>
        <dbReference type="Proteomes" id="UP000219042"/>
    </source>
</evidence>
<dbReference type="Proteomes" id="UP000219042">
    <property type="component" value="Unassembled WGS sequence"/>
</dbReference>
<name>A0A240EAW1_9GAMM</name>
<evidence type="ECO:0000256" key="3">
    <source>
        <dbReference type="ARBA" id="ARBA00023163"/>
    </source>
</evidence>
<dbReference type="InterPro" id="IPR009057">
    <property type="entry name" value="Homeodomain-like_sf"/>
</dbReference>
<keyword evidence="1" id="KW-0805">Transcription regulation</keyword>
<dbReference type="RefSeq" id="WP_097079603.1">
    <property type="nucleotide sequence ID" value="NZ_BAABHT010000003.1"/>
</dbReference>
<dbReference type="PANTHER" id="PTHR46796">
    <property type="entry name" value="HTH-TYPE TRANSCRIPTIONAL ACTIVATOR RHAS-RELATED"/>
    <property type="match status" value="1"/>
</dbReference>
<dbReference type="AlphaFoldDB" id="A0A240EAW1"/>
<dbReference type="InterPro" id="IPR018062">
    <property type="entry name" value="HTH_AraC-typ_CS"/>
</dbReference>
<dbReference type="PRINTS" id="PR00032">
    <property type="entry name" value="HTHARAC"/>
</dbReference>
<keyword evidence="6" id="KW-1185">Reference proteome</keyword>
<dbReference type="InterPro" id="IPR018060">
    <property type="entry name" value="HTH_AraC"/>
</dbReference>
<keyword evidence="3" id="KW-0804">Transcription</keyword>
<feature type="domain" description="HTH araC/xylS-type" evidence="4">
    <location>
        <begin position="210"/>
        <end position="308"/>
    </location>
</feature>
<organism evidence="5 6">
    <name type="scientific">Acinetobacter puyangensis</name>
    <dbReference type="NCBI Taxonomy" id="1096779"/>
    <lineage>
        <taxon>Bacteria</taxon>
        <taxon>Pseudomonadati</taxon>
        <taxon>Pseudomonadota</taxon>
        <taxon>Gammaproteobacteria</taxon>
        <taxon>Moraxellales</taxon>
        <taxon>Moraxellaceae</taxon>
        <taxon>Acinetobacter</taxon>
    </lineage>
</organism>
<protein>
    <submittedName>
        <fullName evidence="5">AraC-type DNA-binding protein</fullName>
    </submittedName>
</protein>
<evidence type="ECO:0000256" key="1">
    <source>
        <dbReference type="ARBA" id="ARBA00023015"/>
    </source>
</evidence>
<dbReference type="Pfam" id="PF12833">
    <property type="entry name" value="HTH_18"/>
    <property type="match status" value="1"/>
</dbReference>